<dbReference type="SUPFAM" id="SSF53163">
    <property type="entry name" value="HybD-like"/>
    <property type="match status" value="1"/>
</dbReference>
<dbReference type="NCBIfam" id="TIGR00072">
    <property type="entry name" value="hydrog_prot"/>
    <property type="match status" value="1"/>
</dbReference>
<dbReference type="GO" id="GO:0004175">
    <property type="term" value="F:endopeptidase activity"/>
    <property type="evidence" value="ECO:0007669"/>
    <property type="project" value="TreeGrafter"/>
</dbReference>
<dbReference type="Proteomes" id="UP000019483">
    <property type="component" value="Unassembled WGS sequence"/>
</dbReference>
<dbReference type="CDD" id="cd00518">
    <property type="entry name" value="H2MP"/>
    <property type="match status" value="1"/>
</dbReference>
<reference evidence="1 2" key="1">
    <citation type="submission" date="2013-08" db="EMBL/GenBank/DDBJ databases">
        <authorList>
            <consortium name="DOE Joint Genome Institute"/>
            <person name="Eisen J."/>
            <person name="Huntemann M."/>
            <person name="Han J."/>
            <person name="Chen A."/>
            <person name="Kyrpides N."/>
            <person name="Mavromatis K."/>
            <person name="Markowitz V."/>
            <person name="Palaniappan K."/>
            <person name="Ivanova N."/>
            <person name="Schaumberg A."/>
            <person name="Pati A."/>
            <person name="Liolios K."/>
            <person name="Nordberg H.P."/>
            <person name="Cantor M.N."/>
            <person name="Hua S.X."/>
            <person name="Woyke T."/>
        </authorList>
    </citation>
    <scope>NUCLEOTIDE SEQUENCE [LARGE SCALE GENOMIC DNA]</scope>
    <source>
        <strain evidence="1 2">DSM 2278</strain>
    </source>
</reference>
<proteinExistence type="predicted"/>
<keyword evidence="2" id="KW-1185">Reference proteome</keyword>
<dbReference type="EMBL" id="AZAJ01000001">
    <property type="protein sequence ID" value="ETA69500.1"/>
    <property type="molecule type" value="Genomic_DNA"/>
</dbReference>
<dbReference type="AlphaFoldDB" id="W9DV43"/>
<comment type="caution">
    <text evidence="1">The sequence shown here is derived from an EMBL/GenBank/DDBJ whole genome shotgun (WGS) entry which is preliminary data.</text>
</comment>
<dbReference type="Pfam" id="PF01750">
    <property type="entry name" value="HycI"/>
    <property type="match status" value="1"/>
</dbReference>
<dbReference type="InterPro" id="IPR000671">
    <property type="entry name" value="Peptidase_A31"/>
</dbReference>
<keyword evidence="1" id="KW-0645">Protease</keyword>
<accession>W9DV43</accession>
<dbReference type="PANTHER" id="PTHR30302:SF7">
    <property type="entry name" value="F420-NONREDUCING HYDROGENASE II"/>
    <property type="match status" value="1"/>
</dbReference>
<dbReference type="Gene3D" id="3.40.50.1450">
    <property type="entry name" value="HybD-like"/>
    <property type="match status" value="1"/>
</dbReference>
<sequence>MRILGCGNPLVGDDGIGIHVIEKLSEIRDELPDEVELIDAGVCGLEMLNMLEDASNVIIVDAVKGAGNVGSVHRLSVDDVKEAASGNDGLSVHDISLADVLNIAEQVQEMPDQLTIFAIEIEKADEISLDLSDKVQGSLDTTVKLIIDEISAMKAC</sequence>
<dbReference type="GO" id="GO:0008047">
    <property type="term" value="F:enzyme activator activity"/>
    <property type="evidence" value="ECO:0007669"/>
    <property type="project" value="InterPro"/>
</dbReference>
<name>W9DV43_METTI</name>
<protein>
    <submittedName>
        <fullName evidence="1">Hydrogenase maturation protease</fullName>
    </submittedName>
</protein>
<keyword evidence="1" id="KW-0378">Hydrolase</keyword>
<dbReference type="PANTHER" id="PTHR30302">
    <property type="entry name" value="HYDROGENASE 1 MATURATION PROTEASE"/>
    <property type="match status" value="1"/>
</dbReference>
<evidence type="ECO:0000313" key="1">
    <source>
        <dbReference type="EMBL" id="ETA69500.1"/>
    </source>
</evidence>
<gene>
    <name evidence="1" type="ORF">MettiDRAFT_3002</name>
</gene>
<dbReference type="GO" id="GO:0016485">
    <property type="term" value="P:protein processing"/>
    <property type="evidence" value="ECO:0007669"/>
    <property type="project" value="TreeGrafter"/>
</dbReference>
<dbReference type="InterPro" id="IPR023430">
    <property type="entry name" value="Pept_HybD-like_dom_sf"/>
</dbReference>
<evidence type="ECO:0000313" key="2">
    <source>
        <dbReference type="Proteomes" id="UP000019483"/>
    </source>
</evidence>
<dbReference type="STRING" id="1090322.MettiDRAFT_3002"/>
<organism evidence="1 2">
    <name type="scientific">Methanolobus tindarius DSM 2278</name>
    <dbReference type="NCBI Taxonomy" id="1090322"/>
    <lineage>
        <taxon>Archaea</taxon>
        <taxon>Methanobacteriati</taxon>
        <taxon>Methanobacteriota</taxon>
        <taxon>Stenosarchaea group</taxon>
        <taxon>Methanomicrobia</taxon>
        <taxon>Methanosarcinales</taxon>
        <taxon>Methanosarcinaceae</taxon>
        <taxon>Methanolobus</taxon>
    </lineage>
</organism>
<dbReference type="PRINTS" id="PR00446">
    <property type="entry name" value="HYDRGNUPTAKE"/>
</dbReference>